<evidence type="ECO:0000313" key="1">
    <source>
        <dbReference type="EMBL" id="QRP70276.1"/>
    </source>
</evidence>
<dbReference type="Proteomes" id="UP000617681">
    <property type="component" value="Chromosome"/>
</dbReference>
<evidence type="ECO:0000313" key="2">
    <source>
        <dbReference type="Proteomes" id="UP000617681"/>
    </source>
</evidence>
<dbReference type="GO" id="GO:0015940">
    <property type="term" value="P:pantothenate biosynthetic process"/>
    <property type="evidence" value="ECO:0007669"/>
    <property type="project" value="InterPro"/>
</dbReference>
<reference evidence="1" key="1">
    <citation type="submission" date="2021-02" db="EMBL/GenBank/DDBJ databases">
        <title>FDA dAtabase for Regulatory Grade micrObial Sequences (FDA-ARGOS): Supporting development and validation of Infectious Disease Dx tests.</title>
        <authorList>
            <person name="Sproer C."/>
            <person name="Gronow S."/>
            <person name="Severitt S."/>
            <person name="Schroder I."/>
            <person name="Tallon L."/>
            <person name="Sadzewicz L."/>
            <person name="Zhao X."/>
            <person name="Boylan J."/>
            <person name="Ott S."/>
            <person name="Bowen H."/>
            <person name="Vavikolanu K."/>
            <person name="Mehta A."/>
            <person name="Aluvathingal J."/>
            <person name="Nadendla S."/>
            <person name="Lowell S."/>
            <person name="Myers T."/>
            <person name="Yan Y."/>
            <person name="Sichtig H."/>
        </authorList>
    </citation>
    <scope>NUCLEOTIDE SEQUENCE</scope>
    <source>
        <strain evidence="1">FDAARGOS_1191</strain>
    </source>
</reference>
<organism evidence="1 2">
    <name type="scientific">Corynebacterium glucuronolyticum</name>
    <dbReference type="NCBI Taxonomy" id="39791"/>
    <lineage>
        <taxon>Bacteria</taxon>
        <taxon>Bacillati</taxon>
        <taxon>Actinomycetota</taxon>
        <taxon>Actinomycetes</taxon>
        <taxon>Mycobacteriales</taxon>
        <taxon>Corynebacteriaceae</taxon>
        <taxon>Corynebacterium</taxon>
    </lineage>
</organism>
<name>A0AAX1L781_9CORY</name>
<sequence length="225" mass="23899">METITDPARLAMYTRAMRKTARPVVLVPDSDAGQQVLMQAARRIPRAVVVGVVSIASSAPSGALPADVVFVDSTPAPHVLVDDSPSLTRTVRLIGLAHCTDIMVSELHFDEVLRLQQAITDLALEVTVHTLPTLREPDGLALARVNALLSDDERHAALALSAALTAGAHEAPKGDDAVLAAARAVFDVAPNITLTSLEILSGRLFARATVGEHELVDTMDIRLNE</sequence>
<protein>
    <submittedName>
        <fullName evidence="1">Pantoate--beta-alanine ligase</fullName>
    </submittedName>
</protein>
<dbReference type="GO" id="GO:0004592">
    <property type="term" value="F:pantoate-beta-alanine ligase activity"/>
    <property type="evidence" value="ECO:0007669"/>
    <property type="project" value="InterPro"/>
</dbReference>
<dbReference type="RefSeq" id="WP_005393609.1">
    <property type="nucleotide sequence ID" value="NZ_CP069534.1"/>
</dbReference>
<dbReference type="SUPFAM" id="SSF52374">
    <property type="entry name" value="Nucleotidylyl transferase"/>
    <property type="match status" value="1"/>
</dbReference>
<dbReference type="AlphaFoldDB" id="A0AAX1L781"/>
<dbReference type="Gene3D" id="3.30.1300.10">
    <property type="entry name" value="Pantoate-beta-alanine ligase, C-terminal domain"/>
    <property type="match status" value="1"/>
</dbReference>
<dbReference type="InterPro" id="IPR042176">
    <property type="entry name" value="Pantoate_ligase_C"/>
</dbReference>
<keyword evidence="1" id="KW-0436">Ligase</keyword>
<dbReference type="EMBL" id="CP069534">
    <property type="protein sequence ID" value="QRP70276.1"/>
    <property type="molecule type" value="Genomic_DNA"/>
</dbReference>
<dbReference type="Pfam" id="PF02569">
    <property type="entry name" value="Pantoate_ligase"/>
    <property type="match status" value="1"/>
</dbReference>
<dbReference type="InterPro" id="IPR003721">
    <property type="entry name" value="Pantoate_ligase"/>
</dbReference>
<gene>
    <name evidence="1" type="ORF">I6J21_11025</name>
</gene>
<proteinExistence type="predicted"/>
<accession>A0AAX1L781</accession>